<dbReference type="PANTHER" id="PTHR36498:SF1">
    <property type="entry name" value="TATA-BINDING PROTEIN-ASSOCIATED FACTOR 172"/>
    <property type="match status" value="1"/>
</dbReference>
<proteinExistence type="predicted"/>
<dbReference type="InterPro" id="IPR021133">
    <property type="entry name" value="HEAT_type_2"/>
</dbReference>
<keyword evidence="3" id="KW-0547">Nucleotide-binding</keyword>
<name>A0A2K1KU19_PHYPA</name>
<keyword evidence="7" id="KW-0238">DNA-binding</keyword>
<dbReference type="Gene3D" id="3.40.50.300">
    <property type="entry name" value="P-loop containing nucleotide triphosphate hydrolases"/>
    <property type="match status" value="1"/>
</dbReference>
<feature type="domain" description="Helicase C-terminal" evidence="12">
    <location>
        <begin position="1893"/>
        <end position="2071"/>
    </location>
</feature>
<dbReference type="EnsemblPlants" id="Pp3c3_11220V3.1">
    <property type="protein sequence ID" value="Pp3c3_11220V3.1"/>
    <property type="gene ID" value="Pp3c3_11220"/>
</dbReference>
<dbReference type="GO" id="GO:0003677">
    <property type="term" value="F:DNA binding"/>
    <property type="evidence" value="ECO:0007669"/>
    <property type="project" value="UniProtKB-KW"/>
</dbReference>
<feature type="repeat" description="HEAT" evidence="9">
    <location>
        <begin position="690"/>
        <end position="728"/>
    </location>
</feature>
<evidence type="ECO:0000313" key="13">
    <source>
        <dbReference type="EMBL" id="PNR57282.1"/>
    </source>
</evidence>
<dbReference type="OrthoDB" id="10252227at2759"/>
<evidence type="ECO:0000259" key="12">
    <source>
        <dbReference type="PROSITE" id="PS51194"/>
    </source>
</evidence>
<evidence type="ECO:0000259" key="11">
    <source>
        <dbReference type="PROSITE" id="PS51192"/>
    </source>
</evidence>
<evidence type="ECO:0008006" key="16">
    <source>
        <dbReference type="Google" id="ProtNLM"/>
    </source>
</evidence>
<dbReference type="PANTHER" id="PTHR36498">
    <property type="entry name" value="TATA-BINDING PROTEIN-ASSOCIATED FACTOR 172"/>
    <property type="match status" value="1"/>
</dbReference>
<keyword evidence="2" id="KW-0677">Repeat</keyword>
<dbReference type="InterPro" id="IPR027417">
    <property type="entry name" value="P-loop_NTPase"/>
</dbReference>
<evidence type="ECO:0000256" key="9">
    <source>
        <dbReference type="PROSITE-ProRule" id="PRU00103"/>
    </source>
</evidence>
<evidence type="ECO:0000256" key="7">
    <source>
        <dbReference type="ARBA" id="ARBA00023125"/>
    </source>
</evidence>
<reference evidence="14" key="3">
    <citation type="submission" date="2020-12" db="UniProtKB">
        <authorList>
            <consortium name="EnsemblPlants"/>
        </authorList>
    </citation>
    <scope>IDENTIFICATION</scope>
</reference>
<dbReference type="KEGG" id="ppp:112280245"/>
<dbReference type="CDD" id="cd18793">
    <property type="entry name" value="SF2_C_SNF"/>
    <property type="match status" value="1"/>
</dbReference>
<evidence type="ECO:0000313" key="14">
    <source>
        <dbReference type="EnsemblPlants" id="Pp3c3_11220V3.1"/>
    </source>
</evidence>
<dbReference type="SMART" id="SM00490">
    <property type="entry name" value="HELICc"/>
    <property type="match status" value="1"/>
</dbReference>
<dbReference type="InterPro" id="IPR014001">
    <property type="entry name" value="Helicase_ATP-bd"/>
</dbReference>
<dbReference type="InterPro" id="IPR044078">
    <property type="entry name" value="Mot1_ATP-bd"/>
</dbReference>
<gene>
    <name evidence="14" type="primary">LOC112280245</name>
    <name evidence="13" type="ORF">PHYPA_004276</name>
</gene>
<keyword evidence="4" id="KW-0378">Hydrolase</keyword>
<dbReference type="InterPro" id="IPR044972">
    <property type="entry name" value="Mot1"/>
</dbReference>
<keyword evidence="6" id="KW-0067">ATP-binding</keyword>
<dbReference type="Gene3D" id="3.40.50.10810">
    <property type="entry name" value="Tandem AAA-ATPase domain"/>
    <property type="match status" value="1"/>
</dbReference>
<evidence type="ECO:0000256" key="4">
    <source>
        <dbReference type="ARBA" id="ARBA00022801"/>
    </source>
</evidence>
<dbReference type="Proteomes" id="UP000006727">
    <property type="component" value="Chromosome 3"/>
</dbReference>
<keyword evidence="8" id="KW-0539">Nucleus</keyword>
<keyword evidence="5" id="KW-0347">Helicase</keyword>
<feature type="compositionally biased region" description="Polar residues" evidence="10">
    <location>
        <begin position="269"/>
        <end position="278"/>
    </location>
</feature>
<evidence type="ECO:0000256" key="6">
    <source>
        <dbReference type="ARBA" id="ARBA00022840"/>
    </source>
</evidence>
<dbReference type="FunFam" id="3.40.50.300:FF:000428">
    <property type="entry name" value="TATA-binding protein-associated factor 172"/>
    <property type="match status" value="1"/>
</dbReference>
<dbReference type="GO" id="GO:0017025">
    <property type="term" value="F:TBP-class protein binding"/>
    <property type="evidence" value="ECO:0007669"/>
    <property type="project" value="InterPro"/>
</dbReference>
<dbReference type="FunFam" id="3.40.50.10810:FF:000009">
    <property type="entry name" value="B-TFIID TATA-box-binding protein-associated factor 1"/>
    <property type="match status" value="1"/>
</dbReference>
<dbReference type="GO" id="GO:0004386">
    <property type="term" value="F:helicase activity"/>
    <property type="evidence" value="ECO:0007669"/>
    <property type="project" value="UniProtKB-KW"/>
</dbReference>
<dbReference type="FunFam" id="1.25.10.10:FF:001514">
    <property type="entry name" value="SNF2 superfamily chromatin remodeling protein"/>
    <property type="match status" value="1"/>
</dbReference>
<dbReference type="SUPFAM" id="SSF52540">
    <property type="entry name" value="P-loop containing nucleoside triphosphate hydrolases"/>
    <property type="match status" value="2"/>
</dbReference>
<dbReference type="RefSeq" id="XP_024371294.1">
    <property type="nucleotide sequence ID" value="XM_024515526.2"/>
</dbReference>
<sequence length="2140" mass="234443">MAQQTSRLHRLLTLLDTGSTSTTRRTAARQIGEIAKQHRGELRPLLRRVRQFLRSKSWDTRVASAQAIGAIAENVPHVTVKDLLAKAEAELGEKGHIESNLENLVFHESENGALTFQRFDMQGVLENGAQLLSSGGQEYDVGVDNSKTPAERLARQKQNLRRRLGLDGCEQFMDVNDMIRDEDLLGHRGAAHTNGEASARDFFVQPQPHKQEVHELVATMVPGGLSRTLSARERNMLKRKAKVLPKDGAKEWGEEEEVEEPTAKRTKQTKSVMSEQAQGGDTKLVVDVVLDNENLEEDTVGEWPFSHIVELLINDMFDPVWEVRHGSLMALREILSVQAASAGVTAPTLESESEAEAVEESTPINSSVCDVNESEKEIPSSSPHKESMIDLNLDIPTEEDNGGLKKGEEDSSPAFHNHNWTGMPEVVNSKPDWMKADQVPVKIELSLGCMKSGSKPDHLKSEDLNAMNSELNLEMGRTEGSNASKPELDLELGMVKSELSLSAVKPELDLNMEVELDLNMEMKEEPLTVKDEPLTVKEEPLTVKENPVNVKVETNSESDSQSNLSWHVLAPASVMKENNDPKVVRAAKKALAANIGFLQDCTIRLLCVFALDRFGDYVSDQVVAPVRETCAQVMGAVMKQMPPPLVHETLSILLQMQNRPEWEVRHGSLLGIKYLVAVRQEMLQELLPRVLPACMAGLEDADDDVRAVAAEALTPAAAAIVASAGAKHVTAILLSLWDILLDLDDLSPSTSSVMHLLAELYSQPQVESKTVMEKPMLLDLNETMMDEISGSDSATGVEDDPFLLSTLAPRLWPFMRHNITSVRLAAIRTLERLLESGDYRAKGDTGSSWAVPILGDALRMVFQNLLLESDEAVIQCSQRVWRLLLQCPEEKLAEEATSYLSSWLKLASTAAGAPLETSKMYSPNSLPRKSRGRAVAKLKAVRGEIPAVGESSWQPPRPNNKVRDLLHVIVGADGEKSAVLMRVTTARALGILAASLPSALFPTVANLLTELLSSSLGTQRQVASMVIVSWFKEMRVRMDHDKSSEAATAVQPMLVRLLELLGIGDPSSPTPGSSAPYGELSRMFAKMRTEAGALIKHTESLGTFKRSVLASLPSIDTISAEAAIELASKLVQPSQPHGDADDKSTSASDSMELARQRLLATAGYLQVVQGNLHMSVLASLAGAVVWMGELPVKLNPIIQPLMAAIKREQEEALQQPAAEALAEIIVQCVGRKPSPNEKLIKNLCALTCADPVETPKATQANASAVSIEEAEVPSSGKGNKHAKVAPLSAIEERARAEGAITRRGAESALKSLCNKFGSSLLNQLPKLWDCLTESFGQPALATSDQASIVLPVLTAEPQALITNLQVVRSMAPVVDKALHPKMLLLLPAIFACVRHDHAAVRLVASRCLTATAQTMLEPVMASVLITAVPMLGDTTSVEARQGSGMLITALVEGLGTELVAYASLLIVPLLGCMSDSNHHVRQSVTKSFAALVPLLPLARGVPPPKGLDEFQASRSADDTRFLEQLLDNSQVDDYKLQFPLNVTLRRYQQEGINWLAFLKRFKLHGILCDDMGLGKTLQASAIVASDTVERANAFAVSKSPDVAPLPSLVVCPSTLVGHWAFEIEKFIPTDILNPLQYAGSPQERIDLRSRFPKHNIIITSYDVLRKDIDYLATQVWNYCILDEGHIIKSAKSKITMAAKRVQADHRLLLSGTPIQNNVLELWSLFDFLMPGFLGTERQFQANYGKPLQASREGKCSSKEAEAGVLAMEALHKQVMPFLLRRTKDEVLADLPPKIIQDRYCDLSPLQLQLYEDFSHSQAKQEISSLVEHYGGPDASEARTASAPSTHVFQALQYLRKLCSHPLLVLEDERQAARHVDAIAQSGAKDLHELHHAPKLQALRDILEECGIGVPAAAESSASPEGGHHRVLIFAQLKNFLDIIEKDLFQTHMKGVTYLRLDGSVESDKRFDIVKAFNSDPTIDVLLLTTHVGGLGLNLTAADTVVFMEHDWNPMRDLQAMDRAHRLGQKRVVNVHRLIMRGTLEEKIMSLQRFKISVANTVINAENASLNTMDTTQLLDLFTVSKNAQKASTSMKAGEDESDAAASVGVNKGLKAMLNNLEELWDQSQYSEEYNLVQFVSRLNG</sequence>
<keyword evidence="15" id="KW-1185">Reference proteome</keyword>
<evidence type="ECO:0000256" key="5">
    <source>
        <dbReference type="ARBA" id="ARBA00022806"/>
    </source>
</evidence>
<evidence type="ECO:0000256" key="2">
    <source>
        <dbReference type="ARBA" id="ARBA00022737"/>
    </source>
</evidence>
<dbReference type="InterPro" id="IPR016024">
    <property type="entry name" value="ARM-type_fold"/>
</dbReference>
<dbReference type="InterPro" id="IPR022707">
    <property type="entry name" value="Mot1_central_dom"/>
</dbReference>
<dbReference type="PaxDb" id="3218-PP1S74_188V6.1"/>
<evidence type="ECO:0000256" key="1">
    <source>
        <dbReference type="ARBA" id="ARBA00004123"/>
    </source>
</evidence>
<dbReference type="PROSITE" id="PS51194">
    <property type="entry name" value="HELICASE_CTER"/>
    <property type="match status" value="1"/>
</dbReference>
<protein>
    <recommendedName>
        <fullName evidence="16">TATA-binding protein-associated factor BTAF1</fullName>
    </recommendedName>
</protein>
<dbReference type="GO" id="GO:0016887">
    <property type="term" value="F:ATP hydrolysis activity"/>
    <property type="evidence" value="ECO:0007669"/>
    <property type="project" value="InterPro"/>
</dbReference>
<dbReference type="InterPro" id="IPR049730">
    <property type="entry name" value="SNF2/RAD54-like_C"/>
</dbReference>
<dbReference type="Gene3D" id="1.25.10.10">
    <property type="entry name" value="Leucine-rich Repeat Variant"/>
    <property type="match status" value="3"/>
</dbReference>
<dbReference type="InterPro" id="IPR001650">
    <property type="entry name" value="Helicase_C-like"/>
</dbReference>
<dbReference type="PROSITE" id="PS50077">
    <property type="entry name" value="HEAT_REPEAT"/>
    <property type="match status" value="1"/>
</dbReference>
<dbReference type="InterPro" id="IPR011989">
    <property type="entry name" value="ARM-like"/>
</dbReference>
<evidence type="ECO:0000256" key="10">
    <source>
        <dbReference type="SAM" id="MobiDB-lite"/>
    </source>
</evidence>
<organism evidence="13">
    <name type="scientific">Physcomitrium patens</name>
    <name type="common">Spreading-leaved earth moss</name>
    <name type="synonym">Physcomitrella patens</name>
    <dbReference type="NCBI Taxonomy" id="3218"/>
    <lineage>
        <taxon>Eukaryota</taxon>
        <taxon>Viridiplantae</taxon>
        <taxon>Streptophyta</taxon>
        <taxon>Embryophyta</taxon>
        <taxon>Bryophyta</taxon>
        <taxon>Bryophytina</taxon>
        <taxon>Bryopsida</taxon>
        <taxon>Funariidae</taxon>
        <taxon>Funariales</taxon>
        <taxon>Funariaceae</taxon>
        <taxon>Physcomitrium</taxon>
    </lineage>
</organism>
<comment type="subcellular location">
    <subcellularLocation>
        <location evidence="1">Nucleus</location>
    </subcellularLocation>
</comment>
<dbReference type="CDD" id="cd17999">
    <property type="entry name" value="DEXHc_Mot1"/>
    <property type="match status" value="1"/>
</dbReference>
<feature type="compositionally biased region" description="Basic and acidic residues" evidence="10">
    <location>
        <begin position="373"/>
        <end position="388"/>
    </location>
</feature>
<feature type="domain" description="Helicase ATP-binding" evidence="11">
    <location>
        <begin position="1556"/>
        <end position="1731"/>
    </location>
</feature>
<dbReference type="GO" id="GO:0005524">
    <property type="term" value="F:ATP binding"/>
    <property type="evidence" value="ECO:0007669"/>
    <property type="project" value="UniProtKB-KW"/>
</dbReference>
<reference evidence="13 15" key="2">
    <citation type="journal article" date="2018" name="Plant J.">
        <title>The Physcomitrella patens chromosome-scale assembly reveals moss genome structure and evolution.</title>
        <authorList>
            <person name="Lang D."/>
            <person name="Ullrich K.K."/>
            <person name="Murat F."/>
            <person name="Fuchs J."/>
            <person name="Jenkins J."/>
            <person name="Haas F.B."/>
            <person name="Piednoel M."/>
            <person name="Gundlach H."/>
            <person name="Van Bel M."/>
            <person name="Meyberg R."/>
            <person name="Vives C."/>
            <person name="Morata J."/>
            <person name="Symeonidi A."/>
            <person name="Hiss M."/>
            <person name="Muchero W."/>
            <person name="Kamisugi Y."/>
            <person name="Saleh O."/>
            <person name="Blanc G."/>
            <person name="Decker E.L."/>
            <person name="van Gessel N."/>
            <person name="Grimwood J."/>
            <person name="Hayes R.D."/>
            <person name="Graham S.W."/>
            <person name="Gunter L.E."/>
            <person name="McDaniel S.F."/>
            <person name="Hoernstein S.N.W."/>
            <person name="Larsson A."/>
            <person name="Li F.W."/>
            <person name="Perroud P.F."/>
            <person name="Phillips J."/>
            <person name="Ranjan P."/>
            <person name="Rokshar D.S."/>
            <person name="Rothfels C.J."/>
            <person name="Schneider L."/>
            <person name="Shu S."/>
            <person name="Stevenson D.W."/>
            <person name="Thummler F."/>
            <person name="Tillich M."/>
            <person name="Villarreal Aguilar J.C."/>
            <person name="Widiez T."/>
            <person name="Wong G.K."/>
            <person name="Wymore A."/>
            <person name="Zhang Y."/>
            <person name="Zimmer A.D."/>
            <person name="Quatrano R.S."/>
            <person name="Mayer K.F.X."/>
            <person name="Goodstein D."/>
            <person name="Casacuberta J.M."/>
            <person name="Vandepoele K."/>
            <person name="Reski R."/>
            <person name="Cuming A.C."/>
            <person name="Tuskan G.A."/>
            <person name="Maumus F."/>
            <person name="Salse J."/>
            <person name="Schmutz J."/>
            <person name="Rensing S.A."/>
        </authorList>
    </citation>
    <scope>NUCLEOTIDE SEQUENCE [LARGE SCALE GENOMIC DNA]</scope>
    <source>
        <strain evidence="14 15">cv. Gransden 2004</strain>
    </source>
</reference>
<evidence type="ECO:0000256" key="8">
    <source>
        <dbReference type="ARBA" id="ARBA00023242"/>
    </source>
</evidence>
<evidence type="ECO:0000313" key="15">
    <source>
        <dbReference type="Proteomes" id="UP000006727"/>
    </source>
</evidence>
<dbReference type="EnsemblPlants" id="Pp3c3_11220V3.2">
    <property type="protein sequence ID" value="Pp3c3_11220V3.2"/>
    <property type="gene ID" value="Pp3c3_11220"/>
</dbReference>
<dbReference type="FunCoup" id="A0A2K1KU19">
    <property type="interactions" value="4415"/>
</dbReference>
<dbReference type="InterPro" id="IPR038718">
    <property type="entry name" value="SNF2-like_sf"/>
</dbReference>
<dbReference type="GeneID" id="112280245"/>
<dbReference type="EMBL" id="ABEU02000003">
    <property type="protein sequence ID" value="PNR57282.1"/>
    <property type="molecule type" value="Genomic_DNA"/>
</dbReference>
<reference evidence="13 15" key="1">
    <citation type="journal article" date="2008" name="Science">
        <title>The Physcomitrella genome reveals evolutionary insights into the conquest of land by plants.</title>
        <authorList>
            <person name="Rensing S."/>
            <person name="Lang D."/>
            <person name="Zimmer A."/>
            <person name="Terry A."/>
            <person name="Salamov A."/>
            <person name="Shapiro H."/>
            <person name="Nishiyama T."/>
            <person name="Perroud P.-F."/>
            <person name="Lindquist E."/>
            <person name="Kamisugi Y."/>
            <person name="Tanahashi T."/>
            <person name="Sakakibara K."/>
            <person name="Fujita T."/>
            <person name="Oishi K."/>
            <person name="Shin-I T."/>
            <person name="Kuroki Y."/>
            <person name="Toyoda A."/>
            <person name="Suzuki Y."/>
            <person name="Hashimoto A."/>
            <person name="Yamaguchi K."/>
            <person name="Sugano A."/>
            <person name="Kohara Y."/>
            <person name="Fujiyama A."/>
            <person name="Anterola A."/>
            <person name="Aoki S."/>
            <person name="Ashton N."/>
            <person name="Barbazuk W.B."/>
            <person name="Barker E."/>
            <person name="Bennetzen J."/>
            <person name="Bezanilla M."/>
            <person name="Blankenship R."/>
            <person name="Cho S.H."/>
            <person name="Dutcher S."/>
            <person name="Estelle M."/>
            <person name="Fawcett J.A."/>
            <person name="Gundlach H."/>
            <person name="Hanada K."/>
            <person name="Heyl A."/>
            <person name="Hicks K.A."/>
            <person name="Hugh J."/>
            <person name="Lohr M."/>
            <person name="Mayer K."/>
            <person name="Melkozernov A."/>
            <person name="Murata T."/>
            <person name="Nelson D."/>
            <person name="Pils B."/>
            <person name="Prigge M."/>
            <person name="Reiss B."/>
            <person name="Renner T."/>
            <person name="Rombauts S."/>
            <person name="Rushton P."/>
            <person name="Sanderfoot A."/>
            <person name="Schween G."/>
            <person name="Shiu S.-H."/>
            <person name="Stueber K."/>
            <person name="Theodoulou F.L."/>
            <person name="Tu H."/>
            <person name="Van de Peer Y."/>
            <person name="Verrier P.J."/>
            <person name="Waters E."/>
            <person name="Wood A."/>
            <person name="Yang L."/>
            <person name="Cove D."/>
            <person name="Cuming A."/>
            <person name="Hasebe M."/>
            <person name="Lucas S."/>
            <person name="Mishler D.B."/>
            <person name="Reski R."/>
            <person name="Grigoriev I."/>
            <person name="Quatrano R.S."/>
            <person name="Boore J.L."/>
        </authorList>
    </citation>
    <scope>NUCLEOTIDE SEQUENCE [LARGE SCALE GENOMIC DNA]</scope>
    <source>
        <strain evidence="14 15">cv. Gransden 2004</strain>
    </source>
</reference>
<dbReference type="Gramene" id="Pp3c3_11220V3.2">
    <property type="protein sequence ID" value="Pp3c3_11220V3.2"/>
    <property type="gene ID" value="Pp3c3_11220"/>
</dbReference>
<dbReference type="PROSITE" id="PS51192">
    <property type="entry name" value="HELICASE_ATP_BIND_1"/>
    <property type="match status" value="1"/>
</dbReference>
<accession>A0A2K1KU19</accession>
<dbReference type="Pfam" id="PF00271">
    <property type="entry name" value="Helicase_C"/>
    <property type="match status" value="1"/>
</dbReference>
<dbReference type="RefSeq" id="XP_024371293.1">
    <property type="nucleotide sequence ID" value="XM_024515525.2"/>
</dbReference>
<dbReference type="STRING" id="3218.A0A2K1KU19"/>
<dbReference type="OMA" id="WYSDIAC"/>
<dbReference type="SMART" id="SM00487">
    <property type="entry name" value="DEXDc"/>
    <property type="match status" value="1"/>
</dbReference>
<dbReference type="SUPFAM" id="SSF48371">
    <property type="entry name" value="ARM repeat"/>
    <property type="match status" value="1"/>
</dbReference>
<dbReference type="Gramene" id="Pp3c3_11220V3.1">
    <property type="protein sequence ID" value="Pp3c3_11220V3.1"/>
    <property type="gene ID" value="Pp3c3_11220"/>
</dbReference>
<dbReference type="Pfam" id="PF00176">
    <property type="entry name" value="SNF2-rel_dom"/>
    <property type="match status" value="1"/>
</dbReference>
<dbReference type="GO" id="GO:0005634">
    <property type="term" value="C:nucleus"/>
    <property type="evidence" value="ECO:0007669"/>
    <property type="project" value="UniProtKB-SubCell"/>
</dbReference>
<dbReference type="Pfam" id="PF12054">
    <property type="entry name" value="DUF3535"/>
    <property type="match status" value="1"/>
</dbReference>
<feature type="region of interest" description="Disordered" evidence="10">
    <location>
        <begin position="248"/>
        <end position="278"/>
    </location>
</feature>
<evidence type="ECO:0000256" key="3">
    <source>
        <dbReference type="ARBA" id="ARBA00022741"/>
    </source>
</evidence>
<dbReference type="InterPro" id="IPR000330">
    <property type="entry name" value="SNF2_N"/>
</dbReference>
<feature type="region of interest" description="Disordered" evidence="10">
    <location>
        <begin position="348"/>
        <end position="388"/>
    </location>
</feature>